<dbReference type="Pfam" id="PF08974">
    <property type="entry name" value="DUF1877"/>
    <property type="match status" value="1"/>
</dbReference>
<dbReference type="RefSeq" id="WP_127149399.1">
    <property type="nucleotide sequence ID" value="NZ_CP029042.1"/>
</dbReference>
<dbReference type="EMBL" id="CP029042">
    <property type="protein sequence ID" value="AZS70183.1"/>
    <property type="molecule type" value="Genomic_DNA"/>
</dbReference>
<accession>A0A3S9Y5K5</accession>
<dbReference type="InterPro" id="IPR015068">
    <property type="entry name" value="DUF1877"/>
</dbReference>
<evidence type="ECO:0000313" key="2">
    <source>
        <dbReference type="Proteomes" id="UP000275579"/>
    </source>
</evidence>
<sequence>MAVSIGFISATTEELDRAEKDPSWADEYVFELYADENFPRPDRPCGDPDKAWAGLQFLLDETDVRLDFLMDGFPILEDGSLFGWSAEQIESVARQLQATPWEQLAAHYAPEQMAKEGVYPNMWRFDAEGELEWLERAYEELVPFFVKAADAGYGAFMTFSF</sequence>
<organism evidence="1 2">
    <name type="scientific">Streptomyces lydicus</name>
    <dbReference type="NCBI Taxonomy" id="47763"/>
    <lineage>
        <taxon>Bacteria</taxon>
        <taxon>Bacillati</taxon>
        <taxon>Actinomycetota</taxon>
        <taxon>Actinomycetes</taxon>
        <taxon>Kitasatosporales</taxon>
        <taxon>Streptomycetaceae</taxon>
        <taxon>Streptomyces</taxon>
    </lineage>
</organism>
<gene>
    <name evidence="1" type="ORF">DDE74_03815</name>
</gene>
<dbReference type="SUPFAM" id="SSF111069">
    <property type="entry name" value="Hypothetical protein yfbM"/>
    <property type="match status" value="1"/>
</dbReference>
<dbReference type="InterPro" id="IPR035944">
    <property type="entry name" value="YfbM-like_sf"/>
</dbReference>
<name>A0A3S9Y5K5_9ACTN</name>
<protein>
    <submittedName>
        <fullName evidence="1">DUF1877 domain-containing protein</fullName>
    </submittedName>
</protein>
<proteinExistence type="predicted"/>
<evidence type="ECO:0000313" key="1">
    <source>
        <dbReference type="EMBL" id="AZS70183.1"/>
    </source>
</evidence>
<dbReference type="Proteomes" id="UP000275579">
    <property type="component" value="Chromosome"/>
</dbReference>
<dbReference type="Gene3D" id="3.40.1760.10">
    <property type="entry name" value="YfbM-like super family"/>
    <property type="match status" value="1"/>
</dbReference>
<dbReference type="AlphaFoldDB" id="A0A3S9Y5K5"/>
<reference evidence="1 2" key="1">
    <citation type="submission" date="2018-04" db="EMBL/GenBank/DDBJ databases">
        <title>Complete genome sequences of Streptomyces lydicus strain WYEC and characterization of antagonistic properties of biological control agents.</title>
        <authorList>
            <person name="Mariita R.M."/>
            <person name="Sello J.K."/>
        </authorList>
    </citation>
    <scope>NUCLEOTIDE SEQUENCE [LARGE SCALE GENOMIC DNA]</scope>
    <source>
        <strain evidence="1 2">WYEC 108</strain>
    </source>
</reference>